<sequence length="393" mass="40424">MRPFFALLLASATLTGVPALAGEDRRADAPDRSGTAAIDAAMATLAQMRAQASAEASELVAAIQRRLAALGYDPGPPDGVIGARTQSALAAFQSDRGLPPTGLIDGPTIAALRSAAPAGSVEGPDGKPPPIAAAPRQGAAVVPGKPPPPTGPDRPEPIRGTGAATPPQGQRPSPVPQDPFAQRPMQRASTGTGFVVAEVRLLTNQHVVANCRAVIGVFPENRRHPLTVLAADAQRDLALLSAPRDAGPALAFRDGPPRRGDEVVTYGFPLTGILGSGPTLTTGDVSALTGLRDDPNTFIISAPVQSGNSGGPLLDRSGNVIGVVVAKLNAQRVAERIGDLPQNVNIAIHGRVAMDFLRRHGITPRTAPFTGTRPAAEVGEIAHPSTVLIECMR</sequence>
<accession>A0A975U3P1</accession>
<dbReference type="KEGG" id="elio:KO353_06205"/>
<name>A0A975U3P1_9PROT</name>
<dbReference type="AlphaFoldDB" id="A0A975U3P1"/>
<organism evidence="4 5">
    <name type="scientific">Elioraea tepida</name>
    <dbReference type="NCBI Taxonomy" id="2843330"/>
    <lineage>
        <taxon>Bacteria</taxon>
        <taxon>Pseudomonadati</taxon>
        <taxon>Pseudomonadota</taxon>
        <taxon>Alphaproteobacteria</taxon>
        <taxon>Acetobacterales</taxon>
        <taxon>Elioraeaceae</taxon>
        <taxon>Elioraea</taxon>
    </lineage>
</organism>
<evidence type="ECO:0000256" key="1">
    <source>
        <dbReference type="SAM" id="MobiDB-lite"/>
    </source>
</evidence>
<evidence type="ECO:0000313" key="4">
    <source>
        <dbReference type="EMBL" id="QXM25790.1"/>
    </source>
</evidence>
<reference evidence="4" key="1">
    <citation type="submission" date="2021-06" db="EMBL/GenBank/DDBJ databases">
        <title>Elioraea tepida, sp. nov., a moderately thermophilic aerobic anoxygenic phototrophic bacterium isolated from an alkaline siliceous hot spring mat community in Yellowstone National Park, WY, USA.</title>
        <authorList>
            <person name="Saini M.K."/>
            <person name="Yoshida S."/>
            <person name="Sebastian A."/>
            <person name="Hirose S."/>
            <person name="Hara E."/>
            <person name="Tamaki H."/>
            <person name="Soulier N.T."/>
            <person name="Albert I."/>
            <person name="Hanada S."/>
            <person name="Bryant D.A."/>
            <person name="Tank M."/>
        </authorList>
    </citation>
    <scope>NUCLEOTIDE SEQUENCE</scope>
    <source>
        <strain evidence="4">MS-P2</strain>
    </source>
</reference>
<dbReference type="RefSeq" id="WP_218286842.1">
    <property type="nucleotide sequence ID" value="NZ_CP076448.1"/>
</dbReference>
<evidence type="ECO:0000313" key="5">
    <source>
        <dbReference type="Proteomes" id="UP000694001"/>
    </source>
</evidence>
<dbReference type="EMBL" id="CP076448">
    <property type="protein sequence ID" value="QXM25790.1"/>
    <property type="molecule type" value="Genomic_DNA"/>
</dbReference>
<dbReference type="Pfam" id="PF13365">
    <property type="entry name" value="Trypsin_2"/>
    <property type="match status" value="1"/>
</dbReference>
<dbReference type="Pfam" id="PF01471">
    <property type="entry name" value="PG_binding_1"/>
    <property type="match status" value="1"/>
</dbReference>
<evidence type="ECO:0000256" key="2">
    <source>
        <dbReference type="SAM" id="SignalP"/>
    </source>
</evidence>
<evidence type="ECO:0000259" key="3">
    <source>
        <dbReference type="Pfam" id="PF01471"/>
    </source>
</evidence>
<feature type="region of interest" description="Disordered" evidence="1">
    <location>
        <begin position="115"/>
        <end position="187"/>
    </location>
</feature>
<keyword evidence="5" id="KW-1185">Reference proteome</keyword>
<dbReference type="InterPro" id="IPR002477">
    <property type="entry name" value="Peptidoglycan-bd-like"/>
</dbReference>
<gene>
    <name evidence="4" type="ORF">KO353_06205</name>
</gene>
<keyword evidence="2" id="KW-0732">Signal</keyword>
<protein>
    <submittedName>
        <fullName evidence="4">Trypsin-like peptidase domain-containing protein</fullName>
    </submittedName>
</protein>
<feature type="signal peptide" evidence="2">
    <location>
        <begin position="1"/>
        <end position="21"/>
    </location>
</feature>
<feature type="domain" description="Peptidoglycan binding-like" evidence="3">
    <location>
        <begin position="58"/>
        <end position="112"/>
    </location>
</feature>
<feature type="chain" id="PRO_5037087152" evidence="2">
    <location>
        <begin position="22"/>
        <end position="393"/>
    </location>
</feature>
<dbReference type="Proteomes" id="UP000694001">
    <property type="component" value="Chromosome"/>
</dbReference>
<dbReference type="PANTHER" id="PTHR43019">
    <property type="entry name" value="SERINE ENDOPROTEASE DEGS"/>
    <property type="match status" value="1"/>
</dbReference>
<proteinExistence type="predicted"/>
<dbReference type="PANTHER" id="PTHR43019:SF23">
    <property type="entry name" value="PROTEASE DO-LIKE 5, CHLOROPLASTIC"/>
    <property type="match status" value="1"/>
</dbReference>